<dbReference type="InterPro" id="IPR050593">
    <property type="entry name" value="LovG"/>
</dbReference>
<keyword evidence="4" id="KW-1185">Reference proteome</keyword>
<dbReference type="Pfam" id="PF03959">
    <property type="entry name" value="FSH1"/>
    <property type="match status" value="1"/>
</dbReference>
<dbReference type="InterPro" id="IPR005645">
    <property type="entry name" value="FSH-like_dom"/>
</dbReference>
<protein>
    <recommendedName>
        <fullName evidence="2">Serine hydrolase domain-containing protein</fullName>
    </recommendedName>
</protein>
<dbReference type="GO" id="GO:0005737">
    <property type="term" value="C:cytoplasm"/>
    <property type="evidence" value="ECO:0007669"/>
    <property type="project" value="TreeGrafter"/>
</dbReference>
<dbReference type="InterPro" id="IPR029058">
    <property type="entry name" value="AB_hydrolase_fold"/>
</dbReference>
<dbReference type="AlphaFoldDB" id="A0A9W4XW97"/>
<name>A0A9W4XW97_9PLEO</name>
<dbReference type="GO" id="GO:0005634">
    <property type="term" value="C:nucleus"/>
    <property type="evidence" value="ECO:0007669"/>
    <property type="project" value="TreeGrafter"/>
</dbReference>
<dbReference type="Gene3D" id="3.40.50.1820">
    <property type="entry name" value="alpha/beta hydrolase"/>
    <property type="match status" value="1"/>
</dbReference>
<evidence type="ECO:0000256" key="1">
    <source>
        <dbReference type="ARBA" id="ARBA00022801"/>
    </source>
</evidence>
<comment type="caution">
    <text evidence="3">The sequence shown here is derived from an EMBL/GenBank/DDBJ whole genome shotgun (WGS) entry which is preliminary data.</text>
</comment>
<dbReference type="SUPFAM" id="SSF53474">
    <property type="entry name" value="alpha/beta-Hydrolases"/>
    <property type="match status" value="1"/>
</dbReference>
<dbReference type="Proteomes" id="UP001152607">
    <property type="component" value="Unassembled WGS sequence"/>
</dbReference>
<sequence length="319" mass="34180">MPGRTIASLAQRTRRTNDPTLTHHHRIMAQAPAPKRPIKVLMLHGFTQSGPSFHAKTRALEKNLHKAFPAGISLTYLTAPHRLAPTDIPFALPSQATADTHAAPEEIEAFGWWRKKTLPQAAAAGTNADDELVYEGLEAGLATVAGTLASQGPFDGVIGFSQGAACAAMVAALLEPGRREAFAAQRARHSSSMEYPSSFAELEHAPLKFAVAYSGFVARGGERYKGFYEPRIATPSMHFLGTLDAVVDEGKSLALAAACEGTGDGSGRVVYHPGGHFLPSSQKAYVSALIGFMKEILAKAEHGEKEKEEESVEDMDMPF</sequence>
<dbReference type="EMBL" id="CAOQHR010000006">
    <property type="protein sequence ID" value="CAI6335647.1"/>
    <property type="molecule type" value="Genomic_DNA"/>
</dbReference>
<gene>
    <name evidence="3" type="ORF">PDIGIT_LOCUS8732</name>
</gene>
<organism evidence="3 4">
    <name type="scientific">Periconia digitata</name>
    <dbReference type="NCBI Taxonomy" id="1303443"/>
    <lineage>
        <taxon>Eukaryota</taxon>
        <taxon>Fungi</taxon>
        <taxon>Dikarya</taxon>
        <taxon>Ascomycota</taxon>
        <taxon>Pezizomycotina</taxon>
        <taxon>Dothideomycetes</taxon>
        <taxon>Pleosporomycetidae</taxon>
        <taxon>Pleosporales</taxon>
        <taxon>Massarineae</taxon>
        <taxon>Periconiaceae</taxon>
        <taxon>Periconia</taxon>
    </lineage>
</organism>
<feature type="domain" description="Serine hydrolase" evidence="2">
    <location>
        <begin position="37"/>
        <end position="284"/>
    </location>
</feature>
<reference evidence="3" key="1">
    <citation type="submission" date="2023-01" db="EMBL/GenBank/DDBJ databases">
        <authorList>
            <person name="Van Ghelder C."/>
            <person name="Rancurel C."/>
        </authorList>
    </citation>
    <scope>NUCLEOTIDE SEQUENCE</scope>
    <source>
        <strain evidence="3">CNCM I-4278</strain>
    </source>
</reference>
<proteinExistence type="predicted"/>
<dbReference type="PANTHER" id="PTHR48070">
    <property type="entry name" value="ESTERASE OVCA2"/>
    <property type="match status" value="1"/>
</dbReference>
<evidence type="ECO:0000259" key="2">
    <source>
        <dbReference type="Pfam" id="PF03959"/>
    </source>
</evidence>
<dbReference type="PANTHER" id="PTHR48070:SF6">
    <property type="entry name" value="ESTERASE OVCA2"/>
    <property type="match status" value="1"/>
</dbReference>
<dbReference type="OrthoDB" id="2094269at2759"/>
<evidence type="ECO:0000313" key="4">
    <source>
        <dbReference type="Proteomes" id="UP001152607"/>
    </source>
</evidence>
<dbReference type="GO" id="GO:0019748">
    <property type="term" value="P:secondary metabolic process"/>
    <property type="evidence" value="ECO:0007669"/>
    <property type="project" value="TreeGrafter"/>
</dbReference>
<dbReference type="GO" id="GO:0016787">
    <property type="term" value="F:hydrolase activity"/>
    <property type="evidence" value="ECO:0007669"/>
    <property type="project" value="UniProtKB-KW"/>
</dbReference>
<accession>A0A9W4XW97</accession>
<keyword evidence="1" id="KW-0378">Hydrolase</keyword>
<evidence type="ECO:0000313" key="3">
    <source>
        <dbReference type="EMBL" id="CAI6335647.1"/>
    </source>
</evidence>